<evidence type="ECO:0000256" key="11">
    <source>
        <dbReference type="PIRSR" id="PIRSR000460-1"/>
    </source>
</evidence>
<protein>
    <recommendedName>
        <fullName evidence="4">glycogen phosphorylase</fullName>
        <ecNumber evidence="4">2.4.1.1</ecNumber>
    </recommendedName>
</protein>
<evidence type="ECO:0000256" key="4">
    <source>
        <dbReference type="ARBA" id="ARBA00012591"/>
    </source>
</evidence>
<evidence type="ECO:0000259" key="12">
    <source>
        <dbReference type="Pfam" id="PF11897"/>
    </source>
</evidence>
<keyword evidence="7 13" id="KW-0808">Transferase</keyword>
<dbReference type="InterPro" id="IPR011834">
    <property type="entry name" value="Agluc_phsphrylas"/>
</dbReference>
<accession>A0A7W7PDH3</accession>
<keyword evidence="14" id="KW-1185">Reference proteome</keyword>
<dbReference type="InterPro" id="IPR024517">
    <property type="entry name" value="Glycogen_phosphorylase_DUF3417"/>
</dbReference>
<keyword evidence="9" id="KW-0119">Carbohydrate metabolism</keyword>
<dbReference type="SUPFAM" id="SSF53756">
    <property type="entry name" value="UDP-Glycosyltransferase/glycogen phosphorylase"/>
    <property type="match status" value="1"/>
</dbReference>
<dbReference type="NCBIfam" id="TIGR02094">
    <property type="entry name" value="more_P_ylases"/>
    <property type="match status" value="1"/>
</dbReference>
<comment type="caution">
    <text evidence="13">The sequence shown here is derived from an EMBL/GenBank/DDBJ whole genome shotgun (WGS) entry which is preliminary data.</text>
</comment>
<dbReference type="GO" id="GO:0030170">
    <property type="term" value="F:pyridoxal phosphate binding"/>
    <property type="evidence" value="ECO:0007669"/>
    <property type="project" value="InterPro"/>
</dbReference>
<feature type="domain" description="DUF3417" evidence="12">
    <location>
        <begin position="13"/>
        <end position="120"/>
    </location>
</feature>
<dbReference type="PROSITE" id="PS00102">
    <property type="entry name" value="PHOSPHORYLASE"/>
    <property type="match status" value="1"/>
</dbReference>
<dbReference type="InterPro" id="IPR035090">
    <property type="entry name" value="Pyridoxal_P_attach_site"/>
</dbReference>
<dbReference type="Gene3D" id="3.40.50.2000">
    <property type="entry name" value="Glycogen Phosphorylase B"/>
    <property type="match status" value="3"/>
</dbReference>
<feature type="modified residue" description="N6-(pyridoxal phosphate)lysine" evidence="11">
    <location>
        <position position="615"/>
    </location>
</feature>
<dbReference type="InterPro" id="IPR000811">
    <property type="entry name" value="Glyco_trans_35"/>
</dbReference>
<comment type="catalytic activity">
    <reaction evidence="1">
        <text>[(1-&gt;4)-alpha-D-glucosyl](n) + phosphate = [(1-&gt;4)-alpha-D-glucosyl](n-1) + alpha-D-glucose 1-phosphate</text>
        <dbReference type="Rhea" id="RHEA:41732"/>
        <dbReference type="Rhea" id="RHEA-COMP:9584"/>
        <dbReference type="Rhea" id="RHEA-COMP:9586"/>
        <dbReference type="ChEBI" id="CHEBI:15444"/>
        <dbReference type="ChEBI" id="CHEBI:43474"/>
        <dbReference type="ChEBI" id="CHEBI:58601"/>
        <dbReference type="EC" id="2.4.1.1"/>
    </reaction>
</comment>
<evidence type="ECO:0000256" key="8">
    <source>
        <dbReference type="ARBA" id="ARBA00022898"/>
    </source>
</evidence>
<comment type="cofactor">
    <cofactor evidence="2">
        <name>pyridoxal 5'-phosphate</name>
        <dbReference type="ChEBI" id="CHEBI:597326"/>
    </cofactor>
</comment>
<dbReference type="PANTHER" id="PTHR42655:SF1">
    <property type="entry name" value="GLYCOGEN PHOSPHORYLASE"/>
    <property type="match status" value="1"/>
</dbReference>
<evidence type="ECO:0000256" key="1">
    <source>
        <dbReference type="ARBA" id="ARBA00001275"/>
    </source>
</evidence>
<evidence type="ECO:0000313" key="13">
    <source>
        <dbReference type="EMBL" id="MBB4885647.1"/>
    </source>
</evidence>
<dbReference type="PANTHER" id="PTHR42655">
    <property type="entry name" value="GLYCOGEN PHOSPHORYLASE"/>
    <property type="match status" value="1"/>
</dbReference>
<evidence type="ECO:0000256" key="7">
    <source>
        <dbReference type="ARBA" id="ARBA00022679"/>
    </source>
</evidence>
<evidence type="ECO:0000256" key="10">
    <source>
        <dbReference type="ARBA" id="ARBA00025174"/>
    </source>
</evidence>
<evidence type="ECO:0000256" key="9">
    <source>
        <dbReference type="ARBA" id="ARBA00023277"/>
    </source>
</evidence>
<comment type="similarity">
    <text evidence="3">Belongs to the glycogen phosphorylase family.</text>
</comment>
<dbReference type="EMBL" id="JACHJG010000003">
    <property type="protein sequence ID" value="MBB4885647.1"/>
    <property type="molecule type" value="Genomic_DNA"/>
</dbReference>
<name>A0A7W7PDH3_STRNE</name>
<dbReference type="GO" id="GO:0008184">
    <property type="term" value="F:glycogen phosphorylase activity"/>
    <property type="evidence" value="ECO:0007669"/>
    <property type="project" value="InterPro"/>
</dbReference>
<sequence>MKAIRRFSVRPVLPESLRPLSELARNLRWSWHPETRELFQSVDPEGWQAAGGDPLRLLGAVPATRLAALADDRRFRRRLAAAADDLHDYLTGRRWYQEQPPGLPEAVAYFSPEFGITAALPQYSGGLGILAGDHLKSASDLGVPLIGVGLLYRHGYFRQSLSREGWQQETYPLLDPDELPLSMLREPDGTPSRVALALPGGRSLRAYIWQARVGRVPLLLLDSDVEENGPGERDVTDRLYGGGSEHRLLQEMLLGIGGVRAVRTYCRLTGHPAPEVFHTNEGHAGFLGLERIRELAEQGADFDSALESVRAGAVFTTHTPVPAGIDRFDRELVARHLGDGGELPGIDVGKILELGLETYPGGEPNLFNMAVMGLRLAQRANGVSTLHGQVSREMFAGLWPGFDAEEVPITAITNGVHAPTWIAPEVFRLGARQIGASRAEDALTVGGKQRWDTVADIPDTDIWELRRTLREQLVEEVRERLRASWRQRGAGTAELGWIDGVLDPDVLTIGFARRVPSYKRLTLMLRDRERLTRLLLHPERPIQIVVAGKAHPADDSGKRLVQELVRFTDDPRVRHRVVFLPDYGMAMAQKLYPGCDVWLNNPLRPLEACGTSGMKAALNGCLNLSVLDGWWDEWYEPDFGWAIPTADGTAMDENRRDDVEAAALYQLLEDRVAPRFYDRGAGGLPGRWIEMVRRTLGTLGPKVLAGRMVREYVERLYGPAAEAQRALFPEAARELADWKARVRAAWPAVAVDHVETVADSPLNGTAELGSTVCLRVSVTLGDLDPSDVEVQAVAGRVDPADRLTRTAAVPLKPTGAPAMDGRRQYEGSLTLDSTGPFGYTVRILPAHRLLASGAELGLVALPPESSGDKAGVLMR</sequence>
<dbReference type="GO" id="GO:0005975">
    <property type="term" value="P:carbohydrate metabolic process"/>
    <property type="evidence" value="ECO:0007669"/>
    <property type="project" value="InterPro"/>
</dbReference>
<evidence type="ECO:0000256" key="5">
    <source>
        <dbReference type="ARBA" id="ARBA00022533"/>
    </source>
</evidence>
<organism evidence="13 14">
    <name type="scientific">Streptomyces netropsis</name>
    <name type="common">Streptoverticillium netropsis</name>
    <dbReference type="NCBI Taxonomy" id="55404"/>
    <lineage>
        <taxon>Bacteria</taxon>
        <taxon>Bacillati</taxon>
        <taxon>Actinomycetota</taxon>
        <taxon>Actinomycetes</taxon>
        <taxon>Kitasatosporales</taxon>
        <taxon>Streptomycetaceae</taxon>
        <taxon>Streptomyces</taxon>
    </lineage>
</organism>
<evidence type="ECO:0000313" key="14">
    <source>
        <dbReference type="Proteomes" id="UP000556436"/>
    </source>
</evidence>
<dbReference type="RefSeq" id="WP_184732402.1">
    <property type="nucleotide sequence ID" value="NZ_BMRW01000010.1"/>
</dbReference>
<keyword evidence="5" id="KW-0021">Allosteric enzyme</keyword>
<dbReference type="Proteomes" id="UP000556436">
    <property type="component" value="Unassembled WGS sequence"/>
</dbReference>
<dbReference type="PIRSF" id="PIRSF000460">
    <property type="entry name" value="Pprylas_GlgP"/>
    <property type="match status" value="1"/>
</dbReference>
<keyword evidence="6 13" id="KW-0328">Glycosyltransferase</keyword>
<evidence type="ECO:0000256" key="3">
    <source>
        <dbReference type="ARBA" id="ARBA00006047"/>
    </source>
</evidence>
<dbReference type="EC" id="2.4.1.1" evidence="4"/>
<comment type="function">
    <text evidence="10">Phosphorylase is an important allosteric enzyme in carbohydrate metabolism. Enzymes from different sources differ in their regulatory mechanisms and in their natural substrates. However, all known phosphorylases share catalytic and structural properties.</text>
</comment>
<dbReference type="Pfam" id="PF11897">
    <property type="entry name" value="DUF3417"/>
    <property type="match status" value="1"/>
</dbReference>
<gene>
    <name evidence="13" type="ORF">FHS38_001676</name>
</gene>
<evidence type="ECO:0000256" key="2">
    <source>
        <dbReference type="ARBA" id="ARBA00001933"/>
    </source>
</evidence>
<dbReference type="AlphaFoldDB" id="A0A7W7PDH3"/>
<evidence type="ECO:0000256" key="6">
    <source>
        <dbReference type="ARBA" id="ARBA00022676"/>
    </source>
</evidence>
<dbReference type="InterPro" id="IPR052182">
    <property type="entry name" value="Glycogen/Maltodextrin_Phosph"/>
</dbReference>
<proteinExistence type="inferred from homology"/>
<keyword evidence="8 11" id="KW-0663">Pyridoxal phosphate</keyword>
<dbReference type="Pfam" id="PF00343">
    <property type="entry name" value="Phosphorylase"/>
    <property type="match status" value="1"/>
</dbReference>
<reference evidence="13 14" key="1">
    <citation type="submission" date="2020-08" db="EMBL/GenBank/DDBJ databases">
        <title>Genomic Encyclopedia of Type Strains, Phase III (KMG-III): the genomes of soil and plant-associated and newly described type strains.</title>
        <authorList>
            <person name="Whitman W."/>
        </authorList>
    </citation>
    <scope>NUCLEOTIDE SEQUENCE [LARGE SCALE GENOMIC DNA]</scope>
    <source>
        <strain evidence="13 14">CECT 3265</strain>
    </source>
</reference>